<feature type="compositionally biased region" description="Low complexity" evidence="1">
    <location>
        <begin position="1"/>
        <end position="17"/>
    </location>
</feature>
<reference evidence="2 3" key="1">
    <citation type="submission" date="2024-07" db="EMBL/GenBank/DDBJ databases">
        <title>Section-level genome sequencing and comparative genomics of Aspergillus sections Usti and Cavernicolus.</title>
        <authorList>
            <consortium name="Lawrence Berkeley National Laboratory"/>
            <person name="Nybo J.L."/>
            <person name="Vesth T.C."/>
            <person name="Theobald S."/>
            <person name="Frisvad J.C."/>
            <person name="Larsen T.O."/>
            <person name="Kjaerboelling I."/>
            <person name="Rothschild-Mancinelli K."/>
            <person name="Lyhne E.K."/>
            <person name="Kogle M.E."/>
            <person name="Barry K."/>
            <person name="Clum A."/>
            <person name="Na H."/>
            <person name="Ledsgaard L."/>
            <person name="Lin J."/>
            <person name="Lipzen A."/>
            <person name="Kuo A."/>
            <person name="Riley R."/>
            <person name="Mondo S."/>
            <person name="Labutti K."/>
            <person name="Haridas S."/>
            <person name="Pangalinan J."/>
            <person name="Salamov A.A."/>
            <person name="Simmons B.A."/>
            <person name="Magnuson J.K."/>
            <person name="Chen J."/>
            <person name="Drula E."/>
            <person name="Henrissat B."/>
            <person name="Wiebenga A."/>
            <person name="Lubbers R.J."/>
            <person name="Gomes A.C."/>
            <person name="Makela M.R."/>
            <person name="Stajich J."/>
            <person name="Grigoriev I.V."/>
            <person name="Mortensen U.H."/>
            <person name="De Vries R.P."/>
            <person name="Baker S.E."/>
            <person name="Andersen M.R."/>
        </authorList>
    </citation>
    <scope>NUCLEOTIDE SEQUENCE [LARGE SCALE GENOMIC DNA]</scope>
    <source>
        <strain evidence="2 3">CBS 588.65</strain>
    </source>
</reference>
<sequence>MAKRSANPSSVSSSKASNAKKAKLVPSPSCSPPAGSDATHKADPSPACPGTVKTRPPVNLERLPSDSEAFTAFARLRADKSLSDEEAFLELLTCYDLPLATLSRISAQKLEVSFSNITYKQVAPYVWLDPSAAGVDMLELEVFRSRIPNHLFQEILADLSLAEKQYGPMLTHDNEEARSRFLSFDSEPLWQCYYQ</sequence>
<dbReference type="EMBL" id="JBFXLT010000121">
    <property type="protein sequence ID" value="KAL2808123.1"/>
    <property type="molecule type" value="Genomic_DNA"/>
</dbReference>
<name>A0ABR4GZU0_9EURO</name>
<accession>A0ABR4GZU0</accession>
<proteinExistence type="predicted"/>
<feature type="region of interest" description="Disordered" evidence="1">
    <location>
        <begin position="1"/>
        <end position="61"/>
    </location>
</feature>
<protein>
    <submittedName>
        <fullName evidence="2">Uncharacterized protein</fullName>
    </submittedName>
</protein>
<evidence type="ECO:0000313" key="3">
    <source>
        <dbReference type="Proteomes" id="UP001610334"/>
    </source>
</evidence>
<comment type="caution">
    <text evidence="2">The sequence shown here is derived from an EMBL/GenBank/DDBJ whole genome shotgun (WGS) entry which is preliminary data.</text>
</comment>
<keyword evidence="3" id="KW-1185">Reference proteome</keyword>
<evidence type="ECO:0000256" key="1">
    <source>
        <dbReference type="SAM" id="MobiDB-lite"/>
    </source>
</evidence>
<dbReference type="Proteomes" id="UP001610334">
    <property type="component" value="Unassembled WGS sequence"/>
</dbReference>
<evidence type="ECO:0000313" key="2">
    <source>
        <dbReference type="EMBL" id="KAL2808123.1"/>
    </source>
</evidence>
<organism evidence="2 3">
    <name type="scientific">Aspergillus granulosus</name>
    <dbReference type="NCBI Taxonomy" id="176169"/>
    <lineage>
        <taxon>Eukaryota</taxon>
        <taxon>Fungi</taxon>
        <taxon>Dikarya</taxon>
        <taxon>Ascomycota</taxon>
        <taxon>Pezizomycotina</taxon>
        <taxon>Eurotiomycetes</taxon>
        <taxon>Eurotiomycetidae</taxon>
        <taxon>Eurotiales</taxon>
        <taxon>Aspergillaceae</taxon>
        <taxon>Aspergillus</taxon>
        <taxon>Aspergillus subgen. Nidulantes</taxon>
    </lineage>
</organism>
<gene>
    <name evidence="2" type="ORF">BJX63DRAFT_52070</name>
</gene>